<dbReference type="AlphaFoldDB" id="A0A2T0RNJ0"/>
<dbReference type="GO" id="GO:0005886">
    <property type="term" value="C:plasma membrane"/>
    <property type="evidence" value="ECO:0007669"/>
    <property type="project" value="UniProtKB-SubCell"/>
</dbReference>
<dbReference type="Gene3D" id="1.20.1530.20">
    <property type="match status" value="1"/>
</dbReference>
<dbReference type="Proteomes" id="UP000239480">
    <property type="component" value="Unassembled WGS sequence"/>
</dbReference>
<evidence type="ECO:0000256" key="8">
    <source>
        <dbReference type="SAM" id="Phobius"/>
    </source>
</evidence>
<dbReference type="InterPro" id="IPR038770">
    <property type="entry name" value="Na+/solute_symporter_sf"/>
</dbReference>
<sequence>MGDLLAVILPVFVVIAFGYVAVWQRVFSDAGVDGLMKFSQSFAIPALLFRAISTLDLNQHFNVPLLFSFYAGALSGFIVGLLGARYLFNRPWQDSVAIGFCGLFSNSLLLGLPITERAYGPDALEANFAIIAMHSPFCYGIGITLMEIVRARTNGTPARNLPGTVLRAMFSNALILGITAGLIVNLTALPLPGFFTDALDLVARAALPAALFGLGGVLYHYRPEGDLRTIAFIVSVGLILHPTITWILGSAFDLPVPAFRSAIITAAMAPGINAYIFANMYGVAKRVAASAVLLGTALSLFTTWGWLAILP</sequence>
<evidence type="ECO:0008006" key="11">
    <source>
        <dbReference type="Google" id="ProtNLM"/>
    </source>
</evidence>
<accession>A0A2T0RNJ0</accession>
<comment type="caution">
    <text evidence="9">The sequence shown here is derived from an EMBL/GenBank/DDBJ whole genome shotgun (WGS) entry which is preliminary data.</text>
</comment>
<dbReference type="EMBL" id="PVTD01000006">
    <property type="protein sequence ID" value="PRY22673.1"/>
    <property type="molecule type" value="Genomic_DNA"/>
</dbReference>
<evidence type="ECO:0000256" key="7">
    <source>
        <dbReference type="ARBA" id="ARBA00023136"/>
    </source>
</evidence>
<evidence type="ECO:0000256" key="3">
    <source>
        <dbReference type="ARBA" id="ARBA00022448"/>
    </source>
</evidence>
<evidence type="ECO:0000256" key="5">
    <source>
        <dbReference type="ARBA" id="ARBA00022692"/>
    </source>
</evidence>
<feature type="transmembrane region" description="Helical" evidence="8">
    <location>
        <begin position="95"/>
        <end position="114"/>
    </location>
</feature>
<dbReference type="Pfam" id="PF03547">
    <property type="entry name" value="Mem_trans"/>
    <property type="match status" value="1"/>
</dbReference>
<feature type="transmembrane region" description="Helical" evidence="8">
    <location>
        <begin position="258"/>
        <end position="278"/>
    </location>
</feature>
<organism evidence="9 10">
    <name type="scientific">Aliiruegeria haliotis</name>
    <dbReference type="NCBI Taxonomy" id="1280846"/>
    <lineage>
        <taxon>Bacteria</taxon>
        <taxon>Pseudomonadati</taxon>
        <taxon>Pseudomonadota</taxon>
        <taxon>Alphaproteobacteria</taxon>
        <taxon>Rhodobacterales</taxon>
        <taxon>Roseobacteraceae</taxon>
        <taxon>Aliiruegeria</taxon>
    </lineage>
</organism>
<dbReference type="RefSeq" id="WP_106205740.1">
    <property type="nucleotide sequence ID" value="NZ_PVTD01000006.1"/>
</dbReference>
<keyword evidence="3" id="KW-0813">Transport</keyword>
<keyword evidence="6 8" id="KW-1133">Transmembrane helix</keyword>
<reference evidence="9 10" key="1">
    <citation type="submission" date="2018-03" db="EMBL/GenBank/DDBJ databases">
        <title>Genomic Encyclopedia of Archaeal and Bacterial Type Strains, Phase II (KMG-II): from individual species to whole genera.</title>
        <authorList>
            <person name="Goeker M."/>
        </authorList>
    </citation>
    <scope>NUCLEOTIDE SEQUENCE [LARGE SCALE GENOMIC DNA]</scope>
    <source>
        <strain evidence="9 10">DSM 29328</strain>
    </source>
</reference>
<protein>
    <recommendedName>
        <fullName evidence="11">Malonate transporter</fullName>
    </recommendedName>
</protein>
<keyword evidence="10" id="KW-1185">Reference proteome</keyword>
<dbReference type="InterPro" id="IPR004776">
    <property type="entry name" value="Mem_transp_PIN-like"/>
</dbReference>
<evidence type="ECO:0000256" key="6">
    <source>
        <dbReference type="ARBA" id="ARBA00022989"/>
    </source>
</evidence>
<evidence type="ECO:0000256" key="1">
    <source>
        <dbReference type="ARBA" id="ARBA00004651"/>
    </source>
</evidence>
<comment type="similarity">
    <text evidence="2">Belongs to the auxin efflux carrier (TC 2.A.69) family.</text>
</comment>
<dbReference type="OrthoDB" id="9810457at2"/>
<evidence type="ECO:0000256" key="2">
    <source>
        <dbReference type="ARBA" id="ARBA00010145"/>
    </source>
</evidence>
<keyword evidence="4" id="KW-1003">Cell membrane</keyword>
<feature type="transmembrane region" description="Helical" evidence="8">
    <location>
        <begin position="201"/>
        <end position="219"/>
    </location>
</feature>
<evidence type="ECO:0000313" key="9">
    <source>
        <dbReference type="EMBL" id="PRY22673.1"/>
    </source>
</evidence>
<keyword evidence="7 8" id="KW-0472">Membrane</keyword>
<feature type="transmembrane region" description="Helical" evidence="8">
    <location>
        <begin position="126"/>
        <end position="149"/>
    </location>
</feature>
<feature type="transmembrane region" description="Helical" evidence="8">
    <location>
        <begin position="65"/>
        <end position="88"/>
    </location>
</feature>
<name>A0A2T0RNJ0_9RHOB</name>
<comment type="subcellular location">
    <subcellularLocation>
        <location evidence="1">Cell membrane</location>
        <topology evidence="1">Multi-pass membrane protein</topology>
    </subcellularLocation>
</comment>
<dbReference type="PANTHER" id="PTHR36838:SF3">
    <property type="entry name" value="TRANSPORTER AUXIN EFFLUX CARRIER EC FAMILY"/>
    <property type="match status" value="1"/>
</dbReference>
<dbReference type="GO" id="GO:0055085">
    <property type="term" value="P:transmembrane transport"/>
    <property type="evidence" value="ECO:0007669"/>
    <property type="project" value="InterPro"/>
</dbReference>
<proteinExistence type="inferred from homology"/>
<keyword evidence="5 8" id="KW-0812">Transmembrane</keyword>
<evidence type="ECO:0000256" key="4">
    <source>
        <dbReference type="ARBA" id="ARBA00022475"/>
    </source>
</evidence>
<feature type="transmembrane region" description="Helical" evidence="8">
    <location>
        <begin position="231"/>
        <end position="252"/>
    </location>
</feature>
<feature type="transmembrane region" description="Helical" evidence="8">
    <location>
        <begin position="287"/>
        <end position="309"/>
    </location>
</feature>
<feature type="transmembrane region" description="Helical" evidence="8">
    <location>
        <begin position="170"/>
        <end position="189"/>
    </location>
</feature>
<dbReference type="PANTHER" id="PTHR36838">
    <property type="entry name" value="AUXIN EFFLUX CARRIER FAMILY PROTEIN"/>
    <property type="match status" value="1"/>
</dbReference>
<feature type="transmembrane region" description="Helical" evidence="8">
    <location>
        <begin position="6"/>
        <end position="23"/>
    </location>
</feature>
<evidence type="ECO:0000313" key="10">
    <source>
        <dbReference type="Proteomes" id="UP000239480"/>
    </source>
</evidence>
<gene>
    <name evidence="9" type="ORF">CLV78_106214</name>
</gene>